<dbReference type="Pfam" id="PF03847">
    <property type="entry name" value="TFIID_20kDa"/>
    <property type="match status" value="1"/>
</dbReference>
<evidence type="ECO:0000256" key="1">
    <source>
        <dbReference type="ARBA" id="ARBA00004123"/>
    </source>
</evidence>
<evidence type="ECO:0000256" key="5">
    <source>
        <dbReference type="ARBA" id="ARBA00023163"/>
    </source>
</evidence>
<dbReference type="EMBL" id="CAJFCJ010000007">
    <property type="protein sequence ID" value="CAD5117257.1"/>
    <property type="molecule type" value="Genomic_DNA"/>
</dbReference>
<sequence length="156" mass="17753">MEPAKMNTSVKMPVQNPSIIPPLKLETSSNVTKPVAQTTAFKPHQTTELNLLDKRRLSDLVRRVDPNAQLDEEAEEALLQIADDFIENVVTHSCQLAKHRKSNCLDVKDVLIYLERSYHMFIPGYSGDDIKSVRKAPTAEAHRQRMALIKKTLKKY</sequence>
<comment type="similarity">
    <text evidence="2">Belongs to the TAF12 family.</text>
</comment>
<dbReference type="InterPro" id="IPR009072">
    <property type="entry name" value="Histone-fold"/>
</dbReference>
<comment type="subcellular location">
    <subcellularLocation>
        <location evidence="1">Nucleus</location>
    </subcellularLocation>
</comment>
<accession>A0A7I8VNF0</accession>
<evidence type="ECO:0000256" key="2">
    <source>
        <dbReference type="ARBA" id="ARBA00007530"/>
    </source>
</evidence>
<evidence type="ECO:0000313" key="8">
    <source>
        <dbReference type="EMBL" id="CAD5117257.1"/>
    </source>
</evidence>
<gene>
    <name evidence="8" type="ORF">DGYR_LOCUS5804</name>
</gene>
<dbReference type="GO" id="GO:0003677">
    <property type="term" value="F:DNA binding"/>
    <property type="evidence" value="ECO:0007669"/>
    <property type="project" value="TreeGrafter"/>
</dbReference>
<dbReference type="PANTHER" id="PTHR12264:SF21">
    <property type="entry name" value="TRANSCRIPTION INITIATION FACTOR TFIID SUBUNIT 12"/>
    <property type="match status" value="1"/>
</dbReference>
<keyword evidence="4" id="KW-0805">Transcription regulation</keyword>
<dbReference type="AlphaFoldDB" id="A0A7I8VNF0"/>
<dbReference type="GO" id="GO:0046982">
    <property type="term" value="F:protein heterodimerization activity"/>
    <property type="evidence" value="ECO:0007669"/>
    <property type="project" value="InterPro"/>
</dbReference>
<dbReference type="SUPFAM" id="SSF47113">
    <property type="entry name" value="Histone-fold"/>
    <property type="match status" value="1"/>
</dbReference>
<feature type="domain" description="Transcription initiation factor TFIID subunit 12" evidence="7">
    <location>
        <begin position="54"/>
        <end position="120"/>
    </location>
</feature>
<proteinExistence type="inferred from homology"/>
<dbReference type="GO" id="GO:0005669">
    <property type="term" value="C:transcription factor TFIID complex"/>
    <property type="evidence" value="ECO:0007669"/>
    <property type="project" value="InterPro"/>
</dbReference>
<dbReference type="Proteomes" id="UP000549394">
    <property type="component" value="Unassembled WGS sequence"/>
</dbReference>
<protein>
    <recommendedName>
        <fullName evidence="3">Transcription initiation factor TFIID subunit 12</fullName>
    </recommendedName>
</protein>
<name>A0A7I8VNF0_9ANNE</name>
<evidence type="ECO:0000256" key="4">
    <source>
        <dbReference type="ARBA" id="ARBA00023015"/>
    </source>
</evidence>
<keyword evidence="5" id="KW-0804">Transcription</keyword>
<reference evidence="8 9" key="1">
    <citation type="submission" date="2020-08" db="EMBL/GenBank/DDBJ databases">
        <authorList>
            <person name="Hejnol A."/>
        </authorList>
    </citation>
    <scope>NUCLEOTIDE SEQUENCE [LARGE SCALE GENOMIC DNA]</scope>
</reference>
<evidence type="ECO:0000256" key="3">
    <source>
        <dbReference type="ARBA" id="ARBA00017484"/>
    </source>
</evidence>
<evidence type="ECO:0000313" key="9">
    <source>
        <dbReference type="Proteomes" id="UP000549394"/>
    </source>
</evidence>
<dbReference type="Gene3D" id="1.10.20.10">
    <property type="entry name" value="Histone, subunit A"/>
    <property type="match status" value="1"/>
</dbReference>
<keyword evidence="9" id="KW-1185">Reference proteome</keyword>
<dbReference type="InterPro" id="IPR037794">
    <property type="entry name" value="TAF12"/>
</dbReference>
<evidence type="ECO:0000256" key="6">
    <source>
        <dbReference type="ARBA" id="ARBA00023242"/>
    </source>
</evidence>
<keyword evidence="6" id="KW-0539">Nucleus</keyword>
<dbReference type="GO" id="GO:0051123">
    <property type="term" value="P:RNA polymerase II preinitiation complex assembly"/>
    <property type="evidence" value="ECO:0007669"/>
    <property type="project" value="TreeGrafter"/>
</dbReference>
<dbReference type="InterPro" id="IPR003228">
    <property type="entry name" value="TFIID_TAF12_dom"/>
</dbReference>
<dbReference type="PANTHER" id="PTHR12264">
    <property type="entry name" value="TRANSCRIPTION INITIATION FACTOR TFIID SUBUNIT 12"/>
    <property type="match status" value="1"/>
</dbReference>
<comment type="caution">
    <text evidence="8">The sequence shown here is derived from an EMBL/GenBank/DDBJ whole genome shotgun (WGS) entry which is preliminary data.</text>
</comment>
<dbReference type="OrthoDB" id="2193432at2759"/>
<dbReference type="GO" id="GO:0017025">
    <property type="term" value="F:TBP-class protein binding"/>
    <property type="evidence" value="ECO:0007669"/>
    <property type="project" value="TreeGrafter"/>
</dbReference>
<organism evidence="8 9">
    <name type="scientific">Dimorphilus gyrociliatus</name>
    <dbReference type="NCBI Taxonomy" id="2664684"/>
    <lineage>
        <taxon>Eukaryota</taxon>
        <taxon>Metazoa</taxon>
        <taxon>Spiralia</taxon>
        <taxon>Lophotrochozoa</taxon>
        <taxon>Annelida</taxon>
        <taxon>Polychaeta</taxon>
        <taxon>Polychaeta incertae sedis</taxon>
        <taxon>Dinophilidae</taxon>
        <taxon>Dimorphilus</taxon>
    </lineage>
</organism>
<dbReference type="FunFam" id="1.10.20.10:FF:000011">
    <property type="entry name" value="Transcription initiation factor TFIID subunit 12"/>
    <property type="match status" value="1"/>
</dbReference>
<dbReference type="CDD" id="cd07981">
    <property type="entry name" value="HFD_TAF12"/>
    <property type="match status" value="1"/>
</dbReference>
<evidence type="ECO:0000259" key="7">
    <source>
        <dbReference type="Pfam" id="PF03847"/>
    </source>
</evidence>
<dbReference type="GO" id="GO:0000124">
    <property type="term" value="C:SAGA complex"/>
    <property type="evidence" value="ECO:0007669"/>
    <property type="project" value="InterPro"/>
</dbReference>